<feature type="transmembrane region" description="Helical" evidence="3">
    <location>
        <begin position="82"/>
        <end position="105"/>
    </location>
</feature>
<feature type="transmembrane region" description="Helical" evidence="3">
    <location>
        <begin position="431"/>
        <end position="450"/>
    </location>
</feature>
<dbReference type="HOGENOM" id="CLU_007100_9_3_7"/>
<dbReference type="RefSeq" id="WP_021761620.1">
    <property type="nucleotide sequence ID" value="NC_022444.1"/>
</dbReference>
<evidence type="ECO:0000256" key="3">
    <source>
        <dbReference type="SAM" id="Phobius"/>
    </source>
</evidence>
<dbReference type="PATRIC" id="fig|1121448.10.peg.2812"/>
<reference evidence="5 6" key="1">
    <citation type="journal article" date="2013" name="J. Bacteriol.">
        <title>Roles of HynAB and Ech, the only two hydrogenases found in the model sulfate reducer Desulfovibrio gigas.</title>
        <authorList>
            <person name="Morais-Silva F.O."/>
            <person name="Santos C.I."/>
            <person name="Rodrigues R."/>
            <person name="Pereira I.A."/>
            <person name="Rodrigues-Pousada C."/>
        </authorList>
    </citation>
    <scope>NUCLEOTIDE SEQUENCE [LARGE SCALE GENOMIC DNA]</scope>
    <source>
        <strain evidence="6">ATCC 19364 / DSM 1382 / NCIMB 9332 / VKM B-1759</strain>
    </source>
</reference>
<evidence type="ECO:0000259" key="4">
    <source>
        <dbReference type="Pfam" id="PF00361"/>
    </source>
</evidence>
<proteinExistence type="predicted"/>
<keyword evidence="5" id="KW-0830">Ubiquinone</keyword>
<evidence type="ECO:0000256" key="1">
    <source>
        <dbReference type="ARBA" id="ARBA00004127"/>
    </source>
</evidence>
<dbReference type="PANTHER" id="PTHR43373:SF1">
    <property type="entry name" value="NA(+)_H(+) ANTIPORTER SUBUNIT A"/>
    <property type="match status" value="1"/>
</dbReference>
<evidence type="ECO:0000313" key="5">
    <source>
        <dbReference type="EMBL" id="AGW14578.1"/>
    </source>
</evidence>
<dbReference type="AlphaFoldDB" id="T2GE94"/>
<feature type="transmembrane region" description="Helical" evidence="3">
    <location>
        <begin position="38"/>
        <end position="58"/>
    </location>
</feature>
<dbReference type="OrthoDB" id="9805769at2"/>
<feature type="transmembrane region" description="Helical" evidence="3">
    <location>
        <begin position="357"/>
        <end position="377"/>
    </location>
</feature>
<feature type="transmembrane region" description="Helical" evidence="3">
    <location>
        <begin position="117"/>
        <end position="135"/>
    </location>
</feature>
<dbReference type="PRINTS" id="PR01434">
    <property type="entry name" value="NADHDHGNASE5"/>
</dbReference>
<evidence type="ECO:0000313" key="6">
    <source>
        <dbReference type="Proteomes" id="UP000016587"/>
    </source>
</evidence>
<sequence>MTAPALVPSLIPLAAVLVSLFAIAGIATSRSPNIREGWTFGAAIIKFLLVLSLIPTVLAGQEPACHVATFAPGLTLALRVDAMGLLFALVSSSLWILTSCYSIGYMRTENEHAQTRYYCCFALALCATIGVAFSANLFTLYLFYELLSFATWPLVTHHQDAEARRSGRKYLGYIVGASIGLALPAMVAVFGIAGTLEFTPHGILSEAVLRPGHMTAQAGGTGIALTAGMTALLLLGFVFGFAKAGVMPFHSWLPAAMVAPTPVSALLHAVAVVKVGAFSVFRVITHVFGVDILAAFNLGNLVAAIASVTIIVASLIALSQDGLKRRLAFSTIGQLSYILLGAALLSPKALTGGLMHIALHAFGKITLFMCAGAIFVATGKSKISEMDGLGRAMPVTMAAFFLGALSIIGLPPCGGFISKWYILQGALDADQIVFMVVLLGSSLLNAAYFMPIIYRAFFKEPAAAVHFHKEFYPYQGFCVAPPAITAVISVALLIYPQPFLQLAQMAAARISGM</sequence>
<dbReference type="Pfam" id="PF00361">
    <property type="entry name" value="Proton_antipo_M"/>
    <property type="match status" value="1"/>
</dbReference>
<keyword evidence="2 3" id="KW-0812">Transmembrane</keyword>
<keyword evidence="3" id="KW-0472">Membrane</keyword>
<gene>
    <name evidence="5" type="primary">mnhA</name>
    <name evidence="5" type="ORF">DGI_2850</name>
</gene>
<dbReference type="Proteomes" id="UP000016587">
    <property type="component" value="Chromosome"/>
</dbReference>
<keyword evidence="6" id="KW-1185">Reference proteome</keyword>
<feature type="transmembrane region" description="Helical" evidence="3">
    <location>
        <begin position="471"/>
        <end position="495"/>
    </location>
</feature>
<evidence type="ECO:0000256" key="2">
    <source>
        <dbReference type="RuleBase" id="RU000320"/>
    </source>
</evidence>
<dbReference type="GO" id="GO:0012505">
    <property type="term" value="C:endomembrane system"/>
    <property type="evidence" value="ECO:0007669"/>
    <property type="project" value="UniProtKB-SubCell"/>
</dbReference>
<keyword evidence="3" id="KW-1133">Transmembrane helix</keyword>
<dbReference type="InterPro" id="IPR050616">
    <property type="entry name" value="CPA3_Na-H_Antiporter_A"/>
</dbReference>
<comment type="subcellular location">
    <subcellularLocation>
        <location evidence="1">Endomembrane system</location>
        <topology evidence="1">Multi-pass membrane protein</topology>
    </subcellularLocation>
    <subcellularLocation>
        <location evidence="2">Membrane</location>
        <topology evidence="2">Multi-pass membrane protein</topology>
    </subcellularLocation>
</comment>
<dbReference type="eggNOG" id="COG0651">
    <property type="taxonomic scope" value="Bacteria"/>
</dbReference>
<reference evidence="6" key="2">
    <citation type="submission" date="2013-07" db="EMBL/GenBank/DDBJ databases">
        <authorList>
            <person name="Morais-Silva F.O."/>
            <person name="Rezende A.M."/>
            <person name="Pimentel C."/>
            <person name="Resende D.M."/>
            <person name="Santos C.I."/>
            <person name="Clemente C."/>
            <person name="de Oliveira L.M."/>
            <person name="da Silva S.M."/>
            <person name="Costa D.A."/>
            <person name="Varela-Raposo A."/>
            <person name="Horacio E.C.A."/>
            <person name="Matos M."/>
            <person name="Flores O."/>
            <person name="Ruiz J.C."/>
            <person name="Rodrigues-Pousada C."/>
        </authorList>
    </citation>
    <scope>NUCLEOTIDE SEQUENCE [LARGE SCALE GENOMIC DNA]</scope>
    <source>
        <strain evidence="6">ATCC 19364 / DSM 1382 / NCIMB 9332 / VKM B-1759</strain>
    </source>
</reference>
<organism evidence="5 6">
    <name type="scientific">Megalodesulfovibrio gigas (strain ATCC 19364 / DSM 1382 / NCIMB 9332 / VKM B-1759)</name>
    <name type="common">Desulfovibrio gigas</name>
    <dbReference type="NCBI Taxonomy" id="1121448"/>
    <lineage>
        <taxon>Bacteria</taxon>
        <taxon>Pseudomonadati</taxon>
        <taxon>Thermodesulfobacteriota</taxon>
        <taxon>Desulfovibrionia</taxon>
        <taxon>Desulfovibrionales</taxon>
        <taxon>Desulfovibrionaceae</taxon>
        <taxon>Megalodesulfovibrio</taxon>
    </lineage>
</organism>
<dbReference type="GO" id="GO:0016020">
    <property type="term" value="C:membrane"/>
    <property type="evidence" value="ECO:0007669"/>
    <property type="project" value="UniProtKB-SubCell"/>
</dbReference>
<dbReference type="KEGG" id="dgg:DGI_2850"/>
<dbReference type="EMBL" id="CP006585">
    <property type="protein sequence ID" value="AGW14578.1"/>
    <property type="molecule type" value="Genomic_DNA"/>
</dbReference>
<dbReference type="STRING" id="1121448.DGI_2850"/>
<name>T2GE94_MEGG1</name>
<feature type="transmembrane region" description="Helical" evidence="3">
    <location>
        <begin position="170"/>
        <end position="196"/>
    </location>
</feature>
<feature type="domain" description="NADH:quinone oxidoreductase/Mrp antiporter transmembrane" evidence="4">
    <location>
        <begin position="134"/>
        <end position="443"/>
    </location>
</feature>
<dbReference type="PANTHER" id="PTHR43373">
    <property type="entry name" value="NA(+)/H(+) ANTIPORTER SUBUNIT"/>
    <property type="match status" value="1"/>
</dbReference>
<feature type="transmembrane region" description="Helical" evidence="3">
    <location>
        <begin position="389"/>
        <end position="411"/>
    </location>
</feature>
<accession>T2GE94</accession>
<feature type="transmembrane region" description="Helical" evidence="3">
    <location>
        <begin position="216"/>
        <end position="242"/>
    </location>
</feature>
<feature type="transmembrane region" description="Helical" evidence="3">
    <location>
        <begin position="327"/>
        <end position="345"/>
    </location>
</feature>
<feature type="transmembrane region" description="Helical" evidence="3">
    <location>
        <begin position="6"/>
        <end position="26"/>
    </location>
</feature>
<dbReference type="InterPro" id="IPR001750">
    <property type="entry name" value="ND/Mrp_TM"/>
</dbReference>
<protein>
    <submittedName>
        <fullName evidence="5">Putative NADH-ubiquinone/plastoquinone (Complex I), subunit</fullName>
    </submittedName>
</protein>
<feature type="transmembrane region" description="Helical" evidence="3">
    <location>
        <begin position="263"/>
        <end position="284"/>
    </location>
</feature>
<feature type="transmembrane region" description="Helical" evidence="3">
    <location>
        <begin position="296"/>
        <end position="318"/>
    </location>
</feature>